<gene>
    <name evidence="2" type="ORF">MEUPH1_LOCUS20162</name>
</gene>
<organism evidence="2 3">
    <name type="scientific">Macrosiphum euphorbiae</name>
    <name type="common">potato aphid</name>
    <dbReference type="NCBI Taxonomy" id="13131"/>
    <lineage>
        <taxon>Eukaryota</taxon>
        <taxon>Metazoa</taxon>
        <taxon>Ecdysozoa</taxon>
        <taxon>Arthropoda</taxon>
        <taxon>Hexapoda</taxon>
        <taxon>Insecta</taxon>
        <taxon>Pterygota</taxon>
        <taxon>Neoptera</taxon>
        <taxon>Paraneoptera</taxon>
        <taxon>Hemiptera</taxon>
        <taxon>Sternorrhyncha</taxon>
        <taxon>Aphidomorpha</taxon>
        <taxon>Aphidoidea</taxon>
        <taxon>Aphididae</taxon>
        <taxon>Macrosiphini</taxon>
        <taxon>Macrosiphum</taxon>
    </lineage>
</organism>
<keyword evidence="1" id="KW-0472">Membrane</keyword>
<dbReference type="AlphaFoldDB" id="A0AAV0XAC6"/>
<evidence type="ECO:0000256" key="1">
    <source>
        <dbReference type="SAM" id="Phobius"/>
    </source>
</evidence>
<dbReference type="EMBL" id="CARXXK010000004">
    <property type="protein sequence ID" value="CAI6365449.1"/>
    <property type="molecule type" value="Genomic_DNA"/>
</dbReference>
<keyword evidence="1" id="KW-1133">Transmembrane helix</keyword>
<proteinExistence type="predicted"/>
<feature type="transmembrane region" description="Helical" evidence="1">
    <location>
        <begin position="130"/>
        <end position="150"/>
    </location>
</feature>
<evidence type="ECO:0000313" key="2">
    <source>
        <dbReference type="EMBL" id="CAI6365449.1"/>
    </source>
</evidence>
<evidence type="ECO:0000313" key="3">
    <source>
        <dbReference type="Proteomes" id="UP001160148"/>
    </source>
</evidence>
<reference evidence="2 3" key="1">
    <citation type="submission" date="2023-01" db="EMBL/GenBank/DDBJ databases">
        <authorList>
            <person name="Whitehead M."/>
        </authorList>
    </citation>
    <scope>NUCLEOTIDE SEQUENCE [LARGE SCALE GENOMIC DNA]</scope>
</reference>
<dbReference type="Proteomes" id="UP001160148">
    <property type="component" value="Unassembled WGS sequence"/>
</dbReference>
<keyword evidence="1" id="KW-0812">Transmembrane</keyword>
<sequence>MQNSDYLSFEYNVLQAIGVFPSTKWTKWTQRAFNFYRTIFFIFLALVTFLMTVQMFIATDLTLLARTIDIWTMFFTGLYKWFYMVMFSGEFAQLKTALTQIQTQGSAAYGRSADEFTANYLKQTRKISSWYLFSGMVAASFIIVSPLLTYPKG</sequence>
<feature type="transmembrane region" description="Helical" evidence="1">
    <location>
        <begin position="63"/>
        <end position="82"/>
    </location>
</feature>
<accession>A0AAV0XAC6</accession>
<protein>
    <submittedName>
        <fullName evidence="2">Uncharacterized protein</fullName>
    </submittedName>
</protein>
<comment type="caution">
    <text evidence="2">The sequence shown here is derived from an EMBL/GenBank/DDBJ whole genome shotgun (WGS) entry which is preliminary data.</text>
</comment>
<name>A0AAV0XAC6_9HEMI</name>
<feature type="transmembrane region" description="Helical" evidence="1">
    <location>
        <begin position="35"/>
        <end position="57"/>
    </location>
</feature>
<keyword evidence="3" id="KW-1185">Reference proteome</keyword>